<dbReference type="AlphaFoldDB" id="A0A1Q9DVV4"/>
<dbReference type="InterPro" id="IPR013320">
    <property type="entry name" value="ConA-like_dom_sf"/>
</dbReference>
<comment type="caution">
    <text evidence="2">The sequence shown here is derived from an EMBL/GenBank/DDBJ whole genome shotgun (WGS) entry which is preliminary data.</text>
</comment>
<dbReference type="OMA" id="ERTMFDW"/>
<feature type="compositionally biased region" description="Acidic residues" evidence="1">
    <location>
        <begin position="462"/>
        <end position="489"/>
    </location>
</feature>
<dbReference type="InterPro" id="IPR043136">
    <property type="entry name" value="B30.2/SPRY_sf"/>
</dbReference>
<evidence type="ECO:0000313" key="2">
    <source>
        <dbReference type="EMBL" id="OLP99258.1"/>
    </source>
</evidence>
<feature type="region of interest" description="Disordered" evidence="1">
    <location>
        <begin position="392"/>
        <end position="504"/>
    </location>
</feature>
<dbReference type="EMBL" id="LSRX01000370">
    <property type="protein sequence ID" value="OLP99258.1"/>
    <property type="molecule type" value="Genomic_DNA"/>
</dbReference>
<organism evidence="2 3">
    <name type="scientific">Symbiodinium microadriaticum</name>
    <name type="common">Dinoflagellate</name>
    <name type="synonym">Zooxanthella microadriatica</name>
    <dbReference type="NCBI Taxonomy" id="2951"/>
    <lineage>
        <taxon>Eukaryota</taxon>
        <taxon>Sar</taxon>
        <taxon>Alveolata</taxon>
        <taxon>Dinophyceae</taxon>
        <taxon>Suessiales</taxon>
        <taxon>Symbiodiniaceae</taxon>
        <taxon>Symbiodinium</taxon>
    </lineage>
</organism>
<dbReference type="OrthoDB" id="445357at2759"/>
<evidence type="ECO:0000256" key="1">
    <source>
        <dbReference type="SAM" id="MobiDB-lite"/>
    </source>
</evidence>
<feature type="compositionally biased region" description="Basic and acidic residues" evidence="1">
    <location>
        <begin position="392"/>
        <end position="461"/>
    </location>
</feature>
<reference evidence="2 3" key="1">
    <citation type="submission" date="2016-02" db="EMBL/GenBank/DDBJ databases">
        <title>Genome analysis of coral dinoflagellate symbionts highlights evolutionary adaptations to a symbiotic lifestyle.</title>
        <authorList>
            <person name="Aranda M."/>
            <person name="Li Y."/>
            <person name="Liew Y.J."/>
            <person name="Baumgarten S."/>
            <person name="Simakov O."/>
            <person name="Wilson M."/>
            <person name="Piel J."/>
            <person name="Ashoor H."/>
            <person name="Bougouffa S."/>
            <person name="Bajic V.B."/>
            <person name="Ryu T."/>
            <person name="Ravasi T."/>
            <person name="Bayer T."/>
            <person name="Micklem G."/>
            <person name="Kim H."/>
            <person name="Bhak J."/>
            <person name="Lajeunesse T.C."/>
            <person name="Voolstra C.R."/>
        </authorList>
    </citation>
    <scope>NUCLEOTIDE SEQUENCE [LARGE SCALE GENOMIC DNA]</scope>
    <source>
        <strain evidence="2 3">CCMP2467</strain>
    </source>
</reference>
<sequence length="894" mass="100109">MAEPAAKKQKTEEGAAEAEEKKEEPEEEVEKDAVALKGAKLKDKITFLTQDTTLNVVLSSNSSLLLPLSDGGVRHLLAGARSNVGLKAGRYMFEAKIVEQVSRAEESNKPHPKFVFRVGFSTAASSPLMGNDETSVCFDMEGFMMHNKEKTSLGMGARYGKGSIVAVVLNLEKGSPNHNTISLFRDGKRVTKPQALPSALQGKPLYPTVTYRNLAVALCFGPQPQAPLPFTCHMPQNATTAQASLQEAEKETEYEVLFPICLPDQGGFDWLDSFKKKNPKYTEISDRMLLDWAEKSGIYAPKGVGSNDKPDLRFGIPEMDDMSIRRMIQSVAPLQKRNYIVMEVRGNLIKETRADALSTYFDSCYKKVAKVVVGEASKDFVKMSQELMLAEKQEQSDKEFKMKKEEAARKKAAEKKMKEIEKAKKKAEKERQKKLEEMKKAAEKAKKEAERKKAEAEGKEVPEEEEEEKDVEMDEEEEEEEEEAEEVDEEPPKAELTPEEKKMKFRKTALPDVASSLLNRCFTKFTVPDLEEGFDDIAYEWSQGGKAVDYVSKWIKEKKLTSRVEDLTPSTWFKTKAAAWQKVLSHWQAKVPEYKSKLVKKAQAKQAKENKKKMAEAKAAAEKAKKEAEKAEAKEEEKDEDVKEEEEKAEAMEVDEEEEEEEEEADFEGVDIFGVEEVDDIGGGTPLYKEFAHEDWALMSLSFELHLMAHAFKKDCDDPDRKGIVLEHLAFYYQKYYGKQLNLKSYGIENEAQLVDLAKDCVFINKDKVLESLLDEEIEYPQVFVKIAEEGRRHRALLVDMGDESAKLKITHAVSSHHKGGKDSGKGMGMKGHSKGYGKGIMPVGPIGMGPMQQGMGGAPMGMAPMGNMGKGKDFGKGYGHMPFGKGGKGWKGK</sequence>
<dbReference type="GO" id="GO:0003723">
    <property type="term" value="F:RNA binding"/>
    <property type="evidence" value="ECO:0007669"/>
    <property type="project" value="TreeGrafter"/>
</dbReference>
<evidence type="ECO:0000313" key="3">
    <source>
        <dbReference type="Proteomes" id="UP000186817"/>
    </source>
</evidence>
<proteinExistence type="predicted"/>
<dbReference type="SUPFAM" id="SSF49899">
    <property type="entry name" value="Concanavalin A-like lectins/glucanases"/>
    <property type="match status" value="1"/>
</dbReference>
<keyword evidence="2" id="KW-0687">Ribonucleoprotein</keyword>
<dbReference type="InterPro" id="IPR003877">
    <property type="entry name" value="SPRY_dom"/>
</dbReference>
<dbReference type="PANTHER" id="PTHR12381">
    <property type="entry name" value="HETEROGENEOUS NUCLEAR RIBONUCLEOPROTEIN U FAMILY MEMBER"/>
    <property type="match status" value="1"/>
</dbReference>
<dbReference type="Proteomes" id="UP000186817">
    <property type="component" value="Unassembled WGS sequence"/>
</dbReference>
<accession>A0A1Q9DVV4</accession>
<dbReference type="PANTHER" id="PTHR12381:SF56">
    <property type="entry name" value="B30.2_SPRY DOMAIN-CONTAINING PROTEIN-RELATED"/>
    <property type="match status" value="1"/>
</dbReference>
<dbReference type="Gene3D" id="2.60.120.920">
    <property type="match status" value="1"/>
</dbReference>
<dbReference type="SMART" id="SM00449">
    <property type="entry name" value="SPRY"/>
    <property type="match status" value="1"/>
</dbReference>
<dbReference type="PROSITE" id="PS50188">
    <property type="entry name" value="B302_SPRY"/>
    <property type="match status" value="1"/>
</dbReference>
<feature type="compositionally biased region" description="Basic and acidic residues" evidence="1">
    <location>
        <begin position="490"/>
        <end position="502"/>
    </location>
</feature>
<dbReference type="GO" id="GO:0005634">
    <property type="term" value="C:nucleus"/>
    <property type="evidence" value="ECO:0007669"/>
    <property type="project" value="TreeGrafter"/>
</dbReference>
<feature type="compositionally biased region" description="Acidic residues" evidence="1">
    <location>
        <begin position="652"/>
        <end position="667"/>
    </location>
</feature>
<name>A0A1Q9DVV4_SYMMI</name>
<gene>
    <name evidence="2" type="primary">HNRNPUL1</name>
    <name evidence="2" type="ORF">AK812_SmicGene18209</name>
</gene>
<keyword evidence="3" id="KW-1185">Reference proteome</keyword>
<dbReference type="InterPro" id="IPR001870">
    <property type="entry name" value="B30.2/SPRY"/>
</dbReference>
<feature type="region of interest" description="Disordered" evidence="1">
    <location>
        <begin position="813"/>
        <end position="832"/>
    </location>
</feature>
<feature type="compositionally biased region" description="Basic and acidic residues" evidence="1">
    <location>
        <begin position="606"/>
        <end position="636"/>
    </location>
</feature>
<dbReference type="GO" id="GO:1990904">
    <property type="term" value="C:ribonucleoprotein complex"/>
    <property type="evidence" value="ECO:0007669"/>
    <property type="project" value="UniProtKB-KW"/>
</dbReference>
<feature type="region of interest" description="Disordered" evidence="1">
    <location>
        <begin position="1"/>
        <end position="31"/>
    </location>
</feature>
<feature type="region of interest" description="Disordered" evidence="1">
    <location>
        <begin position="605"/>
        <end position="667"/>
    </location>
</feature>
<protein>
    <submittedName>
        <fullName evidence="2">Heterogeneous nuclear ribonucleoprotein U-like protein 1</fullName>
    </submittedName>
</protein>
<feature type="compositionally biased region" description="Basic and acidic residues" evidence="1">
    <location>
        <begin position="1"/>
        <end position="24"/>
    </location>
</feature>
<dbReference type="GO" id="GO:0000380">
    <property type="term" value="P:alternative mRNA splicing, via spliceosome"/>
    <property type="evidence" value="ECO:0007669"/>
    <property type="project" value="TreeGrafter"/>
</dbReference>